<dbReference type="Gene3D" id="3.10.129.10">
    <property type="entry name" value="Hotdog Thioesterase"/>
    <property type="match status" value="1"/>
</dbReference>
<evidence type="ECO:0000313" key="3">
    <source>
        <dbReference type="Proteomes" id="UP000598360"/>
    </source>
</evidence>
<reference evidence="2" key="1">
    <citation type="submission" date="2020-10" db="EMBL/GenBank/DDBJ databases">
        <title>Diversity and distribution of actinomycetes associated with coral in the coast of Hainan.</title>
        <authorList>
            <person name="Li F."/>
        </authorList>
    </citation>
    <scope>NUCLEOTIDE SEQUENCE</scope>
    <source>
        <strain evidence="2">HNM0983</strain>
    </source>
</reference>
<evidence type="ECO:0000313" key="2">
    <source>
        <dbReference type="EMBL" id="MBE9376612.1"/>
    </source>
</evidence>
<dbReference type="SUPFAM" id="SSF54637">
    <property type="entry name" value="Thioesterase/thiol ester dehydrase-isomerase"/>
    <property type="match status" value="1"/>
</dbReference>
<keyword evidence="3" id="KW-1185">Reference proteome</keyword>
<dbReference type="AlphaFoldDB" id="A0A929G286"/>
<dbReference type="InterPro" id="IPR029069">
    <property type="entry name" value="HotDog_dom_sf"/>
</dbReference>
<dbReference type="EMBL" id="JADEYC010000048">
    <property type="protein sequence ID" value="MBE9376612.1"/>
    <property type="molecule type" value="Genomic_DNA"/>
</dbReference>
<comment type="caution">
    <text evidence="2">The sequence shown here is derived from an EMBL/GenBank/DDBJ whole genome shotgun (WGS) entry which is preliminary data.</text>
</comment>
<proteinExistence type="predicted"/>
<dbReference type="Proteomes" id="UP000598360">
    <property type="component" value="Unassembled WGS sequence"/>
</dbReference>
<sequence length="177" mass="19668">MDRVVTPYEGSGHRPWDDEAPIPAPLRLHSTDVRPQWVDYNGHMSESCYLLVVGDDSDAFFRFIGIDEQYRAAGGSLYTVETHLHHRGEAALGDPLELGLRVLDHDHKRVHLFHEMHHGDTGALLATAEQMLIHVDTTRGGSAPLPEYLQQRLTTIATAHRSLPAPASVGVPMGIRR</sequence>
<organism evidence="2 3">
    <name type="scientific">Saccharopolyspora montiporae</name>
    <dbReference type="NCBI Taxonomy" id="2781240"/>
    <lineage>
        <taxon>Bacteria</taxon>
        <taxon>Bacillati</taxon>
        <taxon>Actinomycetota</taxon>
        <taxon>Actinomycetes</taxon>
        <taxon>Pseudonocardiales</taxon>
        <taxon>Pseudonocardiaceae</taxon>
        <taxon>Saccharopolyspora</taxon>
    </lineage>
</organism>
<dbReference type="CDD" id="cd00586">
    <property type="entry name" value="4HBT"/>
    <property type="match status" value="1"/>
</dbReference>
<feature type="region of interest" description="Disordered" evidence="1">
    <location>
        <begin position="1"/>
        <end position="21"/>
    </location>
</feature>
<protein>
    <submittedName>
        <fullName evidence="2">Thioesterase family protein</fullName>
    </submittedName>
</protein>
<name>A0A929G286_9PSEU</name>
<evidence type="ECO:0000256" key="1">
    <source>
        <dbReference type="SAM" id="MobiDB-lite"/>
    </source>
</evidence>
<accession>A0A929G286</accession>
<gene>
    <name evidence="2" type="ORF">IQ251_19355</name>
</gene>
<dbReference type="Pfam" id="PF13279">
    <property type="entry name" value="4HBT_2"/>
    <property type="match status" value="1"/>
</dbReference>